<evidence type="ECO:0000256" key="3">
    <source>
        <dbReference type="ARBA" id="ARBA00022553"/>
    </source>
</evidence>
<dbReference type="InterPro" id="IPR005467">
    <property type="entry name" value="His_kinase_dom"/>
</dbReference>
<feature type="transmembrane region" description="Helical" evidence="9">
    <location>
        <begin position="35"/>
        <end position="55"/>
    </location>
</feature>
<comment type="catalytic activity">
    <reaction evidence="1">
        <text>ATP + protein L-histidine = ADP + protein N-phospho-L-histidine.</text>
        <dbReference type="EC" id="2.7.13.3"/>
    </reaction>
</comment>
<dbReference type="PANTHER" id="PTHR43065">
    <property type="entry name" value="SENSOR HISTIDINE KINASE"/>
    <property type="match status" value="1"/>
</dbReference>
<dbReference type="InterPro" id="IPR004358">
    <property type="entry name" value="Sig_transdc_His_kin-like_C"/>
</dbReference>
<dbReference type="CDD" id="cd00082">
    <property type="entry name" value="HisKA"/>
    <property type="match status" value="1"/>
</dbReference>
<feature type="transmembrane region" description="Helical" evidence="9">
    <location>
        <begin position="99"/>
        <end position="117"/>
    </location>
</feature>
<keyword evidence="9" id="KW-0812">Transmembrane</keyword>
<evidence type="ECO:0000256" key="4">
    <source>
        <dbReference type="ARBA" id="ARBA00022679"/>
    </source>
</evidence>
<dbReference type="SUPFAM" id="SSF55781">
    <property type="entry name" value="GAF domain-like"/>
    <property type="match status" value="1"/>
</dbReference>
<dbReference type="InterPro" id="IPR003594">
    <property type="entry name" value="HATPase_dom"/>
</dbReference>
<dbReference type="InterPro" id="IPR036890">
    <property type="entry name" value="HATPase_C_sf"/>
</dbReference>
<dbReference type="SUPFAM" id="SSF47384">
    <property type="entry name" value="Homodimeric domain of signal transducing histidine kinase"/>
    <property type="match status" value="1"/>
</dbReference>
<dbReference type="GO" id="GO:0000155">
    <property type="term" value="F:phosphorelay sensor kinase activity"/>
    <property type="evidence" value="ECO:0007669"/>
    <property type="project" value="InterPro"/>
</dbReference>
<evidence type="ECO:0000259" key="10">
    <source>
        <dbReference type="PROSITE" id="PS50109"/>
    </source>
</evidence>
<dbReference type="EMBL" id="JACQWF010000156">
    <property type="protein sequence ID" value="MBI4595429.1"/>
    <property type="molecule type" value="Genomic_DNA"/>
</dbReference>
<dbReference type="Pfam" id="PF02518">
    <property type="entry name" value="HATPase_c"/>
    <property type="match status" value="1"/>
</dbReference>
<dbReference type="SMART" id="SM00388">
    <property type="entry name" value="HisKA"/>
    <property type="match status" value="1"/>
</dbReference>
<keyword evidence="3" id="KW-0597">Phosphoprotein</keyword>
<dbReference type="EC" id="2.7.13.3" evidence="2"/>
<feature type="transmembrane region" description="Helical" evidence="9">
    <location>
        <begin position="129"/>
        <end position="149"/>
    </location>
</feature>
<dbReference type="SUPFAM" id="SSF55785">
    <property type="entry name" value="PYP-like sensor domain (PAS domain)"/>
    <property type="match status" value="1"/>
</dbReference>
<keyword evidence="9" id="KW-1133">Transmembrane helix</keyword>
<dbReference type="SMART" id="SM00065">
    <property type="entry name" value="GAF"/>
    <property type="match status" value="1"/>
</dbReference>
<dbReference type="Pfam" id="PF16927">
    <property type="entry name" value="HisKA_7TM"/>
    <property type="match status" value="1"/>
</dbReference>
<dbReference type="GO" id="GO:0005524">
    <property type="term" value="F:ATP binding"/>
    <property type="evidence" value="ECO:0007669"/>
    <property type="project" value="UniProtKB-KW"/>
</dbReference>
<feature type="transmembrane region" description="Helical" evidence="9">
    <location>
        <begin position="230"/>
        <end position="250"/>
    </location>
</feature>
<dbReference type="InterPro" id="IPR003018">
    <property type="entry name" value="GAF"/>
</dbReference>
<feature type="transmembrane region" description="Helical" evidence="9">
    <location>
        <begin position="256"/>
        <end position="276"/>
    </location>
</feature>
<evidence type="ECO:0000256" key="2">
    <source>
        <dbReference type="ARBA" id="ARBA00012438"/>
    </source>
</evidence>
<dbReference type="Gene3D" id="1.10.287.130">
    <property type="match status" value="1"/>
</dbReference>
<keyword evidence="9" id="KW-0472">Membrane</keyword>
<dbReference type="PROSITE" id="PS50109">
    <property type="entry name" value="HIS_KIN"/>
    <property type="match status" value="1"/>
</dbReference>
<dbReference type="InterPro" id="IPR029016">
    <property type="entry name" value="GAF-like_dom_sf"/>
</dbReference>
<dbReference type="SMART" id="SM00387">
    <property type="entry name" value="HATPase_c"/>
    <property type="match status" value="1"/>
</dbReference>
<name>A0A933GME0_UNCTE</name>
<dbReference type="InterPro" id="IPR013656">
    <property type="entry name" value="PAS_4"/>
</dbReference>
<dbReference type="InterPro" id="IPR003661">
    <property type="entry name" value="HisK_dim/P_dom"/>
</dbReference>
<proteinExistence type="predicted"/>
<keyword evidence="7" id="KW-0067">ATP-binding</keyword>
<reference evidence="11" key="1">
    <citation type="submission" date="2020-07" db="EMBL/GenBank/DDBJ databases">
        <title>Huge and variable diversity of episymbiotic CPR bacteria and DPANN archaea in groundwater ecosystems.</title>
        <authorList>
            <person name="He C.Y."/>
            <person name="Keren R."/>
            <person name="Whittaker M."/>
            <person name="Farag I.F."/>
            <person name="Doudna J."/>
            <person name="Cate J.H.D."/>
            <person name="Banfield J.F."/>
        </authorList>
    </citation>
    <scope>NUCLEOTIDE SEQUENCE</scope>
    <source>
        <strain evidence="11">NC_groundwater_1482_Ag_S-0.65um_47_24</strain>
    </source>
</reference>
<feature type="transmembrane region" description="Helical" evidence="9">
    <location>
        <begin position="67"/>
        <end position="87"/>
    </location>
</feature>
<gene>
    <name evidence="11" type="ORF">HY730_03520</name>
</gene>
<protein>
    <recommendedName>
        <fullName evidence="2">histidine kinase</fullName>
        <ecNumber evidence="2">2.7.13.3</ecNumber>
    </recommendedName>
</protein>
<evidence type="ECO:0000256" key="8">
    <source>
        <dbReference type="ARBA" id="ARBA00023012"/>
    </source>
</evidence>
<dbReference type="PANTHER" id="PTHR43065:SF46">
    <property type="entry name" value="C4-DICARBOXYLATE TRANSPORT SENSOR PROTEIN DCTB"/>
    <property type="match status" value="1"/>
</dbReference>
<dbReference type="InterPro" id="IPR035965">
    <property type="entry name" value="PAS-like_dom_sf"/>
</dbReference>
<evidence type="ECO:0000256" key="9">
    <source>
        <dbReference type="SAM" id="Phobius"/>
    </source>
</evidence>
<keyword evidence="5" id="KW-0547">Nucleotide-binding</keyword>
<dbReference type="Gene3D" id="3.30.450.40">
    <property type="match status" value="1"/>
</dbReference>
<dbReference type="Gene3D" id="3.30.450.20">
    <property type="entry name" value="PAS domain"/>
    <property type="match status" value="1"/>
</dbReference>
<dbReference type="Pfam" id="PF08448">
    <property type="entry name" value="PAS_4"/>
    <property type="match status" value="1"/>
</dbReference>
<organism evidence="11 12">
    <name type="scientific">Tectimicrobiota bacterium</name>
    <dbReference type="NCBI Taxonomy" id="2528274"/>
    <lineage>
        <taxon>Bacteria</taxon>
        <taxon>Pseudomonadati</taxon>
        <taxon>Nitrospinota/Tectimicrobiota group</taxon>
        <taxon>Candidatus Tectimicrobiota</taxon>
    </lineage>
</organism>
<dbReference type="InterPro" id="IPR031621">
    <property type="entry name" value="HisKA_7TM"/>
</dbReference>
<feature type="transmembrane region" description="Helical" evidence="9">
    <location>
        <begin position="194"/>
        <end position="218"/>
    </location>
</feature>
<evidence type="ECO:0000256" key="7">
    <source>
        <dbReference type="ARBA" id="ARBA00022840"/>
    </source>
</evidence>
<evidence type="ECO:0000256" key="1">
    <source>
        <dbReference type="ARBA" id="ARBA00000085"/>
    </source>
</evidence>
<evidence type="ECO:0000256" key="5">
    <source>
        <dbReference type="ARBA" id="ARBA00022741"/>
    </source>
</evidence>
<evidence type="ECO:0000313" key="11">
    <source>
        <dbReference type="EMBL" id="MBI4595429.1"/>
    </source>
</evidence>
<dbReference type="Gene3D" id="3.30.565.10">
    <property type="entry name" value="Histidine kinase-like ATPase, C-terminal domain"/>
    <property type="match status" value="1"/>
</dbReference>
<dbReference type="GO" id="GO:0006355">
    <property type="term" value="P:regulation of DNA-templated transcription"/>
    <property type="evidence" value="ECO:0007669"/>
    <property type="project" value="InterPro"/>
</dbReference>
<dbReference type="AlphaFoldDB" id="A0A933GME0"/>
<evidence type="ECO:0000313" key="12">
    <source>
        <dbReference type="Proteomes" id="UP000772181"/>
    </source>
</evidence>
<keyword evidence="6" id="KW-0418">Kinase</keyword>
<dbReference type="SUPFAM" id="SSF55874">
    <property type="entry name" value="ATPase domain of HSP90 chaperone/DNA topoisomerase II/histidine kinase"/>
    <property type="match status" value="1"/>
</dbReference>
<sequence length="808" mass="89837">MTVYTAIPLIELLFSLVLIVLVKTLGLRHAARKPFIVFLTSMALWGLFIFLMRRAPSLSEALLWEKIALIPILFAPLLFYEFTLIFTDTKKNKRIMYPLYLFYIAFIGLIPTGLVVSGMKMARFGKAPIIGPLFFPFTLCAYVSIGLTLTALIRHYRRSTDRSERIRDLFVLGGIASICIGGTTDYLPSLGIGIYPLGLIGNIGFCTLATIAMLRHGLLEMGTVLRKGTAYSITGAAIVSFFAILLFVISTSFQQLFNPFSIGITILAVLVTIALFQPILFRVQASVDRWFLGERYHYFRALQEFNPEPMETTDLKQLASTLVTLVANSMGSHSVCLLLRSFHGDTFEAYSYFGFRSIYKLSSAASKLLSSVLSSNGGPINVDALKTLPDLDILDEGDRGTSLLNNFELIVPLKGRDSVIGMLMLSPKVSDDTYTTEDKLLLTEVSKRLGSTFANAYEYERMQKKQKDLIDRILAAMPHSVLVVNRNFEIILANKEFYDTFSTADSDVIHKTVDEVINKTGLLDAIKTSLNARETLTDIEFTYDIDGKVKVLIVSLVQLEVDEILLIFQDVTKDRERQERLSIAERLTTIGQMAAGLAHEINNPLTSIVGLSQLLMQKTLAEDIQRKVRDIHGEARRVADIVKNLLLFARQKSAEKQLTDINSVITSVLRLRSYEQTVNNIDVVMELNPDLPKIGADSVQLQQLFLNIILNAEQAMLSENSRGRLKVATKTADGQVVISFTDDGPGILKENLTQIFNPFFTTKDVGKGTGLGLSICYGIVRLHHGSIHAKSEPGCGTTFVIELPISMD</sequence>
<evidence type="ECO:0000256" key="6">
    <source>
        <dbReference type="ARBA" id="ARBA00022777"/>
    </source>
</evidence>
<dbReference type="PRINTS" id="PR00344">
    <property type="entry name" value="BCTRLSENSOR"/>
</dbReference>
<dbReference type="Proteomes" id="UP000772181">
    <property type="component" value="Unassembled WGS sequence"/>
</dbReference>
<comment type="caution">
    <text evidence="11">The sequence shown here is derived from an EMBL/GenBank/DDBJ whole genome shotgun (WGS) entry which is preliminary data.</text>
</comment>
<dbReference type="Pfam" id="PF00512">
    <property type="entry name" value="HisKA"/>
    <property type="match status" value="1"/>
</dbReference>
<feature type="domain" description="Histidine kinase" evidence="10">
    <location>
        <begin position="596"/>
        <end position="807"/>
    </location>
</feature>
<keyword evidence="4" id="KW-0808">Transferase</keyword>
<dbReference type="InterPro" id="IPR036097">
    <property type="entry name" value="HisK_dim/P_sf"/>
</dbReference>
<accession>A0A933GME0</accession>
<keyword evidence="8" id="KW-0902">Two-component regulatory system</keyword>
<feature type="transmembrane region" description="Helical" evidence="9">
    <location>
        <begin position="6"/>
        <end position="23"/>
    </location>
</feature>